<evidence type="ECO:0000256" key="1">
    <source>
        <dbReference type="ARBA" id="ARBA00022737"/>
    </source>
</evidence>
<reference evidence="4" key="1">
    <citation type="submission" date="2022-11" db="UniProtKB">
        <authorList>
            <consortium name="WormBaseParasite"/>
        </authorList>
    </citation>
    <scope>IDENTIFICATION</scope>
</reference>
<dbReference type="PANTHER" id="PTHR11915">
    <property type="entry name" value="SPECTRIN/FILAMIN RELATED CYTOSKELETAL PROTEIN"/>
    <property type="match status" value="1"/>
</dbReference>
<name>A0A915ENC3_9BILA</name>
<feature type="compositionally biased region" description="Polar residues" evidence="2">
    <location>
        <begin position="524"/>
        <end position="535"/>
    </location>
</feature>
<dbReference type="SUPFAM" id="SSF46966">
    <property type="entry name" value="Spectrin repeat"/>
    <property type="match status" value="4"/>
</dbReference>
<proteinExistence type="predicted"/>
<dbReference type="WBParaSite" id="jg7181">
    <property type="protein sequence ID" value="jg7181"/>
    <property type="gene ID" value="jg7181"/>
</dbReference>
<organism evidence="3 4">
    <name type="scientific">Ditylenchus dipsaci</name>
    <dbReference type="NCBI Taxonomy" id="166011"/>
    <lineage>
        <taxon>Eukaryota</taxon>
        <taxon>Metazoa</taxon>
        <taxon>Ecdysozoa</taxon>
        <taxon>Nematoda</taxon>
        <taxon>Chromadorea</taxon>
        <taxon>Rhabditida</taxon>
        <taxon>Tylenchina</taxon>
        <taxon>Tylenchomorpha</taxon>
        <taxon>Sphaerularioidea</taxon>
        <taxon>Anguinidae</taxon>
        <taxon>Anguininae</taxon>
        <taxon>Ditylenchus</taxon>
    </lineage>
</organism>
<dbReference type="Gene3D" id="1.20.58.60">
    <property type="match status" value="5"/>
</dbReference>
<dbReference type="SMART" id="SM00150">
    <property type="entry name" value="SPEC"/>
    <property type="match status" value="4"/>
</dbReference>
<sequence>MEAMKIGAEQLCALLNEEETGYVEQHLMMLESNWQGFLGVHSQISSNLLAAMDKSSQFNALYTNLRNGCRISHSSRASRIEGIRKEVDTNALLREQLNSLAVELCFNAPPAQAHATRTTANEVNQRWNHLYSTINERQQRLEKGDWIDKTKSTLDCLNTSPSSDLKQIEIELCKFRVIYNDIQAHLASYEAIDTAGQQMLQIQPESAPITQPMLEMIAEKWIDLNSQAEHINQTLEAAKVNASSRGSELDKWSTWLKDVLNELKSNRPLGGLPETAYSQLDDFSILKADVEQKKLLEQELQRITQSEDGPSVNLQEQYDKINNNWQLVQVKIGEREQRLNEALKDAINMQNGMEEIGDWLTESERVLSTAPAISRTLDSINNQIAQHAAFNTEVNAKKEKLKELQNKGVRIQLSCEKKDAIPMKNKLVSLKHRMDKVHTRTAERTRQLENAQTDTQMFEEAKNELLQWISAKRVRDMLNEHKNFHEQIERRKSTFDMLCTKGKSLEDHAPPSEKKTKRKEVEALQQNWENSAKTA</sequence>
<dbReference type="Proteomes" id="UP000887574">
    <property type="component" value="Unplaced"/>
</dbReference>
<evidence type="ECO:0000313" key="3">
    <source>
        <dbReference type="Proteomes" id="UP000887574"/>
    </source>
</evidence>
<dbReference type="Pfam" id="PF00435">
    <property type="entry name" value="Spectrin"/>
    <property type="match status" value="3"/>
</dbReference>
<keyword evidence="3" id="KW-1185">Reference proteome</keyword>
<keyword evidence="1" id="KW-0677">Repeat</keyword>
<feature type="compositionally biased region" description="Basic and acidic residues" evidence="2">
    <location>
        <begin position="503"/>
        <end position="522"/>
    </location>
</feature>
<feature type="region of interest" description="Disordered" evidence="2">
    <location>
        <begin position="499"/>
        <end position="535"/>
    </location>
</feature>
<evidence type="ECO:0000256" key="2">
    <source>
        <dbReference type="SAM" id="MobiDB-lite"/>
    </source>
</evidence>
<dbReference type="InterPro" id="IPR002017">
    <property type="entry name" value="Spectrin_repeat"/>
</dbReference>
<dbReference type="CDD" id="cd00176">
    <property type="entry name" value="SPEC"/>
    <property type="match status" value="2"/>
</dbReference>
<accession>A0A915ENC3</accession>
<evidence type="ECO:0000313" key="4">
    <source>
        <dbReference type="WBParaSite" id="jg7181"/>
    </source>
</evidence>
<protein>
    <submittedName>
        <fullName evidence="4">Dystrophin</fullName>
    </submittedName>
</protein>
<dbReference type="AlphaFoldDB" id="A0A915ENC3"/>
<dbReference type="InterPro" id="IPR018159">
    <property type="entry name" value="Spectrin/alpha-actinin"/>
</dbReference>